<dbReference type="KEGG" id="uru:DSM104443_01278"/>
<gene>
    <name evidence="1" type="ORF">DSM104443_01278</name>
</gene>
<proteinExistence type="predicted"/>
<organism evidence="1 2">
    <name type="scientific">Usitatibacter rugosus</name>
    <dbReference type="NCBI Taxonomy" id="2732067"/>
    <lineage>
        <taxon>Bacteria</taxon>
        <taxon>Pseudomonadati</taxon>
        <taxon>Pseudomonadota</taxon>
        <taxon>Betaproteobacteria</taxon>
        <taxon>Nitrosomonadales</taxon>
        <taxon>Usitatibacteraceae</taxon>
        <taxon>Usitatibacter</taxon>
    </lineage>
</organism>
<accession>A0A6M4GUS0</accession>
<keyword evidence="2" id="KW-1185">Reference proteome</keyword>
<evidence type="ECO:0000313" key="2">
    <source>
        <dbReference type="Proteomes" id="UP000501534"/>
    </source>
</evidence>
<dbReference type="Proteomes" id="UP000501534">
    <property type="component" value="Chromosome"/>
</dbReference>
<sequence>MGPIRIVRHASYQKRLFDVIPAWIGNNLPHLSELLSIRELPCELGAGARLLVPWLQDPVEAWSRETYDLVMALQAECDATGIPVVNRVDRLANAGKARGSEIAASLGLRSPRMSLITDAAAFRRDFGGLAFPLFVREDWEHGSVIHQADTPEAARLVPLERYRRPVAVELIDVRDPRDGLFHKYRYFACGETGVSGHVQVSKSWITRGNKRITNEQTQAEELAYVGNPDPFHTRFQALRKAMGLDMIAVDYGLDAQGEPVVWEANPYPHIQFGTYTAYRNRAVHRTVAGVVRMYLRMAGLPVPPELDGVVDY</sequence>
<dbReference type="SUPFAM" id="SSF56059">
    <property type="entry name" value="Glutathione synthetase ATP-binding domain-like"/>
    <property type="match status" value="1"/>
</dbReference>
<dbReference type="EMBL" id="CP053069">
    <property type="protein sequence ID" value="QJR10224.1"/>
    <property type="molecule type" value="Genomic_DNA"/>
</dbReference>
<dbReference type="RefSeq" id="WP_171090583.1">
    <property type="nucleotide sequence ID" value="NZ_CP053069.1"/>
</dbReference>
<evidence type="ECO:0008006" key="3">
    <source>
        <dbReference type="Google" id="ProtNLM"/>
    </source>
</evidence>
<reference evidence="1 2" key="1">
    <citation type="submission" date="2020-04" db="EMBL/GenBank/DDBJ databases">
        <title>Usitatibacter rugosus gen. nov., sp. nov. and Usitatibacter palustris sp. nov., novel members of Usitatibacteraceae fam. nov. within the order Nitrosomonadales isolated from soil.</title>
        <authorList>
            <person name="Huber K.J."/>
            <person name="Neumann-Schaal M."/>
            <person name="Geppert A."/>
            <person name="Luckner M."/>
            <person name="Wanner G."/>
            <person name="Overmann J."/>
        </authorList>
    </citation>
    <scope>NUCLEOTIDE SEQUENCE [LARGE SCALE GENOMIC DNA]</scope>
    <source>
        <strain evidence="1 2">0125_3</strain>
    </source>
</reference>
<protein>
    <recommendedName>
        <fullName evidence="3">ATP-grasp domain-containing protein</fullName>
    </recommendedName>
</protein>
<name>A0A6M4GUS0_9PROT</name>
<dbReference type="AlphaFoldDB" id="A0A6M4GUS0"/>
<evidence type="ECO:0000313" key="1">
    <source>
        <dbReference type="EMBL" id="QJR10224.1"/>
    </source>
</evidence>